<accession>A0A7S2UC50</accession>
<organism evidence="2">
    <name type="scientific">Attheya septentrionalis</name>
    <dbReference type="NCBI Taxonomy" id="420275"/>
    <lineage>
        <taxon>Eukaryota</taxon>
        <taxon>Sar</taxon>
        <taxon>Stramenopiles</taxon>
        <taxon>Ochrophyta</taxon>
        <taxon>Bacillariophyta</taxon>
        <taxon>Coscinodiscophyceae</taxon>
        <taxon>Chaetocerotophycidae</taxon>
        <taxon>Chaetocerotales</taxon>
        <taxon>Attheyaceae</taxon>
        <taxon>Attheya</taxon>
    </lineage>
</organism>
<dbReference type="EMBL" id="HBHQ01007041">
    <property type="protein sequence ID" value="CAD9812909.1"/>
    <property type="molecule type" value="Transcribed_RNA"/>
</dbReference>
<reference evidence="2" key="1">
    <citation type="submission" date="2021-01" db="EMBL/GenBank/DDBJ databases">
        <authorList>
            <person name="Corre E."/>
            <person name="Pelletier E."/>
            <person name="Niang G."/>
            <person name="Scheremetjew M."/>
            <person name="Finn R."/>
            <person name="Kale V."/>
            <person name="Holt S."/>
            <person name="Cochrane G."/>
            <person name="Meng A."/>
            <person name="Brown T."/>
            <person name="Cohen L."/>
        </authorList>
    </citation>
    <scope>NUCLEOTIDE SEQUENCE</scope>
    <source>
        <strain evidence="2">CCMP2084</strain>
    </source>
</reference>
<feature type="transmembrane region" description="Helical" evidence="1">
    <location>
        <begin position="6"/>
        <end position="25"/>
    </location>
</feature>
<protein>
    <submittedName>
        <fullName evidence="2">Uncharacterized protein</fullName>
    </submittedName>
</protein>
<keyword evidence="1" id="KW-1133">Transmembrane helix</keyword>
<evidence type="ECO:0000313" key="2">
    <source>
        <dbReference type="EMBL" id="CAD9812909.1"/>
    </source>
</evidence>
<keyword evidence="1" id="KW-0472">Membrane</keyword>
<sequence length="189" mass="20590">MIDTSYLQSNFGAAMAVVMTVYVLCVDNVKAFSQQSTSTFNDRSLAISSSASSLAKRMSFNTLTKGSFMKLPNVISSSSLIGNGHIFHSSTASLTSLSMAWSMPTQDTFSPAALRPFGSLYNELDPTPRAMVYDDYPLDYQFSSKFDDWDTSEPSQDVIDESDAGSHGNRYTGALRSAVAWVGGLLVRR</sequence>
<dbReference type="AlphaFoldDB" id="A0A7S2UC50"/>
<name>A0A7S2UC50_9STRA</name>
<evidence type="ECO:0000256" key="1">
    <source>
        <dbReference type="SAM" id="Phobius"/>
    </source>
</evidence>
<gene>
    <name evidence="2" type="ORF">ASEP1449_LOCUS4734</name>
</gene>
<keyword evidence="1" id="KW-0812">Transmembrane</keyword>
<proteinExistence type="predicted"/>